<accession>A0A4V3AV66</accession>
<organism evidence="9 10">
    <name type="scientific">Sapientia aquatica</name>
    <dbReference type="NCBI Taxonomy" id="1549640"/>
    <lineage>
        <taxon>Bacteria</taxon>
        <taxon>Pseudomonadati</taxon>
        <taxon>Pseudomonadota</taxon>
        <taxon>Betaproteobacteria</taxon>
        <taxon>Burkholderiales</taxon>
        <taxon>Oxalobacteraceae</taxon>
        <taxon>Sapientia</taxon>
    </lineage>
</organism>
<evidence type="ECO:0000313" key="10">
    <source>
        <dbReference type="Proteomes" id="UP000294829"/>
    </source>
</evidence>
<comment type="similarity">
    <text evidence="1">Belongs to the complex I 24 kDa subunit family.</text>
</comment>
<dbReference type="Pfam" id="PF01257">
    <property type="entry name" value="2Fe-2S_thioredx"/>
    <property type="match status" value="1"/>
</dbReference>
<dbReference type="RefSeq" id="WP_133325107.1">
    <property type="nucleotide sequence ID" value="NZ_SMYL01000001.1"/>
</dbReference>
<sequence>MSAQSLLRQNDLGKGNKGTSIPSSALNAAALASIAHIIEQHQDEQGALLPMLHAIQEKVGFVPAEVVPTIANALNISRAEVHGVITYYHFFRQHPAGKQVVQICRAEACQAMGGEALAEHAKAALGCNFHETSADGQFTLEPVYCLGQCGCAPSMTINNDVYARMSVEKFNRLIAAKRGAA</sequence>
<dbReference type="EMBL" id="SMYL01000001">
    <property type="protein sequence ID" value="TDK68446.1"/>
    <property type="molecule type" value="Genomic_DNA"/>
</dbReference>
<dbReference type="Proteomes" id="UP000294829">
    <property type="component" value="Unassembled WGS sequence"/>
</dbReference>
<dbReference type="GO" id="GO:0046872">
    <property type="term" value="F:metal ion binding"/>
    <property type="evidence" value="ECO:0007669"/>
    <property type="project" value="UniProtKB-KW"/>
</dbReference>
<feature type="binding site" evidence="8">
    <location>
        <position position="149"/>
    </location>
    <ligand>
        <name>[2Fe-2S] cluster</name>
        <dbReference type="ChEBI" id="CHEBI:190135"/>
    </ligand>
</feature>
<evidence type="ECO:0000256" key="7">
    <source>
        <dbReference type="ARBA" id="ARBA00047712"/>
    </source>
</evidence>
<gene>
    <name evidence="9" type="ORF">E2I14_02590</name>
</gene>
<evidence type="ECO:0000256" key="1">
    <source>
        <dbReference type="ARBA" id="ARBA00010643"/>
    </source>
</evidence>
<evidence type="ECO:0000256" key="6">
    <source>
        <dbReference type="ARBA" id="ARBA00034078"/>
    </source>
</evidence>
<evidence type="ECO:0000256" key="3">
    <source>
        <dbReference type="ARBA" id="ARBA00022723"/>
    </source>
</evidence>
<dbReference type="CDD" id="cd03081">
    <property type="entry name" value="TRX_Fd_NuoE_FDH_gamma"/>
    <property type="match status" value="1"/>
</dbReference>
<keyword evidence="5 8" id="KW-0411">Iron-sulfur</keyword>
<keyword evidence="3 8" id="KW-0479">Metal-binding</keyword>
<dbReference type="AlphaFoldDB" id="A0A4V3AV66"/>
<feature type="binding site" evidence="8">
    <location>
        <position position="145"/>
    </location>
    <ligand>
        <name>[2Fe-2S] cluster</name>
        <dbReference type="ChEBI" id="CHEBI:190135"/>
    </ligand>
</feature>
<evidence type="ECO:0000256" key="2">
    <source>
        <dbReference type="ARBA" id="ARBA00022714"/>
    </source>
</evidence>
<keyword evidence="10" id="KW-1185">Reference proteome</keyword>
<reference evidence="9 10" key="1">
    <citation type="submission" date="2019-03" db="EMBL/GenBank/DDBJ databases">
        <title>Sapientia aquatica gen. nov., sp. nov., isolated from a crater lake.</title>
        <authorList>
            <person name="Felfoldi T."/>
            <person name="Szabo A."/>
            <person name="Toth E."/>
            <person name="Schumann P."/>
            <person name="Keki Z."/>
            <person name="Marialigeti K."/>
            <person name="Mathe I."/>
        </authorList>
    </citation>
    <scope>NUCLEOTIDE SEQUENCE [LARGE SCALE GENOMIC DNA]</scope>
    <source>
        <strain evidence="9 10">SA-152</strain>
    </source>
</reference>
<dbReference type="NCBIfam" id="NF004638">
    <property type="entry name" value="PRK05988.1"/>
    <property type="match status" value="1"/>
</dbReference>
<dbReference type="GO" id="GO:0016491">
    <property type="term" value="F:oxidoreductase activity"/>
    <property type="evidence" value="ECO:0007669"/>
    <property type="project" value="InterPro"/>
</dbReference>
<evidence type="ECO:0000313" key="9">
    <source>
        <dbReference type="EMBL" id="TDK68446.1"/>
    </source>
</evidence>
<evidence type="ECO:0000256" key="5">
    <source>
        <dbReference type="ARBA" id="ARBA00023014"/>
    </source>
</evidence>
<dbReference type="InterPro" id="IPR002023">
    <property type="entry name" value="NuoE-like"/>
</dbReference>
<dbReference type="FunFam" id="1.10.10.1590:FF:000001">
    <property type="entry name" value="NADH-quinone oxidoreductase subunit E"/>
    <property type="match status" value="1"/>
</dbReference>
<comment type="cofactor">
    <cofactor evidence="6">
        <name>[2Fe-2S] cluster</name>
        <dbReference type="ChEBI" id="CHEBI:190135"/>
    </cofactor>
</comment>
<dbReference type="PANTHER" id="PTHR43342">
    <property type="entry name" value="NADH-QUINONE OXIDOREDUCTASE, E SUBUNIT"/>
    <property type="match status" value="1"/>
</dbReference>
<feature type="binding site" evidence="8">
    <location>
        <position position="109"/>
    </location>
    <ligand>
        <name>[2Fe-2S] cluster</name>
        <dbReference type="ChEBI" id="CHEBI:190135"/>
    </ligand>
</feature>
<dbReference type="InterPro" id="IPR036249">
    <property type="entry name" value="Thioredoxin-like_sf"/>
</dbReference>
<feature type="binding site" evidence="8">
    <location>
        <position position="104"/>
    </location>
    <ligand>
        <name>[2Fe-2S] cluster</name>
        <dbReference type="ChEBI" id="CHEBI:190135"/>
    </ligand>
</feature>
<protein>
    <submittedName>
        <fullName evidence="9">Formate dehydrogenase subunit gamma</fullName>
    </submittedName>
</protein>
<name>A0A4V3AV66_9BURK</name>
<dbReference type="Gene3D" id="3.40.30.10">
    <property type="entry name" value="Glutaredoxin"/>
    <property type="match status" value="1"/>
</dbReference>
<evidence type="ECO:0000256" key="4">
    <source>
        <dbReference type="ARBA" id="ARBA00023004"/>
    </source>
</evidence>
<dbReference type="InterPro" id="IPR028431">
    <property type="entry name" value="NADP_DH_HndA-like"/>
</dbReference>
<dbReference type="PIRSF" id="PIRSF000216">
    <property type="entry name" value="NADH_DH_24kDa"/>
    <property type="match status" value="1"/>
</dbReference>
<comment type="cofactor">
    <cofactor evidence="8">
        <name>[2Fe-2S] cluster</name>
        <dbReference type="ChEBI" id="CHEBI:190135"/>
    </cofactor>
    <text evidence="8">Binds 1 [2Fe-2S] cluster.</text>
</comment>
<keyword evidence="4 8" id="KW-0408">Iron</keyword>
<dbReference type="InterPro" id="IPR041921">
    <property type="entry name" value="NuoE_N"/>
</dbReference>
<dbReference type="SUPFAM" id="SSF52833">
    <property type="entry name" value="Thioredoxin-like"/>
    <property type="match status" value="1"/>
</dbReference>
<evidence type="ECO:0000256" key="8">
    <source>
        <dbReference type="PIRSR" id="PIRSR000216-1"/>
    </source>
</evidence>
<keyword evidence="2 8" id="KW-0001">2Fe-2S</keyword>
<comment type="caution">
    <text evidence="9">The sequence shown here is derived from an EMBL/GenBank/DDBJ whole genome shotgun (WGS) entry which is preliminary data.</text>
</comment>
<dbReference type="OrthoDB" id="9807941at2"/>
<comment type="catalytic activity">
    <reaction evidence="7">
        <text>a quinone + NADH + 5 H(+)(in) = a quinol + NAD(+) + 4 H(+)(out)</text>
        <dbReference type="Rhea" id="RHEA:57888"/>
        <dbReference type="ChEBI" id="CHEBI:15378"/>
        <dbReference type="ChEBI" id="CHEBI:24646"/>
        <dbReference type="ChEBI" id="CHEBI:57540"/>
        <dbReference type="ChEBI" id="CHEBI:57945"/>
        <dbReference type="ChEBI" id="CHEBI:132124"/>
    </reaction>
</comment>
<dbReference type="PANTHER" id="PTHR43342:SF2">
    <property type="entry name" value="POTENTIAL NAD-REDUCING HYDROGENASE SUBUNIT"/>
    <property type="match status" value="1"/>
</dbReference>
<proteinExistence type="inferred from homology"/>
<dbReference type="Gene3D" id="1.10.10.1590">
    <property type="entry name" value="NADH-quinone oxidoreductase subunit E"/>
    <property type="match status" value="1"/>
</dbReference>
<dbReference type="GO" id="GO:0051537">
    <property type="term" value="F:2 iron, 2 sulfur cluster binding"/>
    <property type="evidence" value="ECO:0007669"/>
    <property type="project" value="UniProtKB-KW"/>
</dbReference>
<dbReference type="PROSITE" id="PS01099">
    <property type="entry name" value="COMPLEX1_24K"/>
    <property type="match status" value="1"/>
</dbReference>